<dbReference type="EMBL" id="SZYD01000009">
    <property type="protein sequence ID" value="KAD5317769.1"/>
    <property type="molecule type" value="Genomic_DNA"/>
</dbReference>
<protein>
    <submittedName>
        <fullName evidence="1">Uncharacterized protein</fullName>
    </submittedName>
</protein>
<accession>A0A5N6NU05</accession>
<proteinExistence type="predicted"/>
<comment type="caution">
    <text evidence="1">The sequence shown here is derived from an EMBL/GenBank/DDBJ whole genome shotgun (WGS) entry which is preliminary data.</text>
</comment>
<evidence type="ECO:0000313" key="2">
    <source>
        <dbReference type="Proteomes" id="UP000326396"/>
    </source>
</evidence>
<sequence>MVVVGVKSVMAATHRYGSGGEDDCVVLFEIEVAMKINAEVRSSDPTGMGVWDRDGLHSRRTGWEKKIPAVAKKQKEKISYS</sequence>
<gene>
    <name evidence="1" type="ORF">E3N88_17715</name>
</gene>
<dbReference type="Proteomes" id="UP000326396">
    <property type="component" value="Linkage Group LG17"/>
</dbReference>
<keyword evidence="2" id="KW-1185">Reference proteome</keyword>
<organism evidence="1 2">
    <name type="scientific">Mikania micrantha</name>
    <name type="common">bitter vine</name>
    <dbReference type="NCBI Taxonomy" id="192012"/>
    <lineage>
        <taxon>Eukaryota</taxon>
        <taxon>Viridiplantae</taxon>
        <taxon>Streptophyta</taxon>
        <taxon>Embryophyta</taxon>
        <taxon>Tracheophyta</taxon>
        <taxon>Spermatophyta</taxon>
        <taxon>Magnoliopsida</taxon>
        <taxon>eudicotyledons</taxon>
        <taxon>Gunneridae</taxon>
        <taxon>Pentapetalae</taxon>
        <taxon>asterids</taxon>
        <taxon>campanulids</taxon>
        <taxon>Asterales</taxon>
        <taxon>Asteraceae</taxon>
        <taxon>Asteroideae</taxon>
        <taxon>Heliantheae alliance</taxon>
        <taxon>Eupatorieae</taxon>
        <taxon>Mikania</taxon>
    </lineage>
</organism>
<reference evidence="1 2" key="1">
    <citation type="submission" date="2019-05" db="EMBL/GenBank/DDBJ databases">
        <title>Mikania micrantha, genome provides insights into the molecular mechanism of rapid growth.</title>
        <authorList>
            <person name="Liu B."/>
        </authorList>
    </citation>
    <scope>NUCLEOTIDE SEQUENCE [LARGE SCALE GENOMIC DNA]</scope>
    <source>
        <strain evidence="1">NLD-2019</strain>
        <tissue evidence="1">Leaf</tissue>
    </source>
</reference>
<dbReference type="AlphaFoldDB" id="A0A5N6NU05"/>
<evidence type="ECO:0000313" key="1">
    <source>
        <dbReference type="EMBL" id="KAD5317769.1"/>
    </source>
</evidence>
<name>A0A5N6NU05_9ASTR</name>